<keyword evidence="2" id="KW-0472">Membrane</keyword>
<evidence type="ECO:0000256" key="2">
    <source>
        <dbReference type="SAM" id="Phobius"/>
    </source>
</evidence>
<name>A0A1M3TWI0_ASPLC</name>
<keyword evidence="2" id="KW-1133">Transmembrane helix</keyword>
<evidence type="ECO:0000313" key="4">
    <source>
        <dbReference type="Proteomes" id="UP000184063"/>
    </source>
</evidence>
<feature type="compositionally biased region" description="Basic and acidic residues" evidence="1">
    <location>
        <begin position="1358"/>
        <end position="1375"/>
    </location>
</feature>
<dbReference type="InterPro" id="IPR002523">
    <property type="entry name" value="MgTranspt_CorA/ZnTranspt_ZntB"/>
</dbReference>
<dbReference type="Proteomes" id="UP000184063">
    <property type="component" value="Unassembled WGS sequence"/>
</dbReference>
<feature type="region of interest" description="Disordered" evidence="1">
    <location>
        <begin position="1"/>
        <end position="22"/>
    </location>
</feature>
<reference evidence="4" key="1">
    <citation type="journal article" date="2017" name="Genome Biol.">
        <title>Comparative genomics reveals high biological diversity and specific adaptations in the industrially and medically important fungal genus Aspergillus.</title>
        <authorList>
            <person name="de Vries R.P."/>
            <person name="Riley R."/>
            <person name="Wiebenga A."/>
            <person name="Aguilar-Osorio G."/>
            <person name="Amillis S."/>
            <person name="Uchima C.A."/>
            <person name="Anderluh G."/>
            <person name="Asadollahi M."/>
            <person name="Askin M."/>
            <person name="Barry K."/>
            <person name="Battaglia E."/>
            <person name="Bayram O."/>
            <person name="Benocci T."/>
            <person name="Braus-Stromeyer S.A."/>
            <person name="Caldana C."/>
            <person name="Canovas D."/>
            <person name="Cerqueira G.C."/>
            <person name="Chen F."/>
            <person name="Chen W."/>
            <person name="Choi C."/>
            <person name="Clum A."/>
            <person name="Dos Santos R.A."/>
            <person name="Damasio A.R."/>
            <person name="Diallinas G."/>
            <person name="Emri T."/>
            <person name="Fekete E."/>
            <person name="Flipphi M."/>
            <person name="Freyberg S."/>
            <person name="Gallo A."/>
            <person name="Gournas C."/>
            <person name="Habgood R."/>
            <person name="Hainaut M."/>
            <person name="Harispe M.L."/>
            <person name="Henrissat B."/>
            <person name="Hilden K.S."/>
            <person name="Hope R."/>
            <person name="Hossain A."/>
            <person name="Karabika E."/>
            <person name="Karaffa L."/>
            <person name="Karanyi Z."/>
            <person name="Krasevec N."/>
            <person name="Kuo A."/>
            <person name="Kusch H."/>
            <person name="LaButti K."/>
            <person name="Lagendijk E.L."/>
            <person name="Lapidus A."/>
            <person name="Levasseur A."/>
            <person name="Lindquist E."/>
            <person name="Lipzen A."/>
            <person name="Logrieco A.F."/>
            <person name="MacCabe A."/>
            <person name="Maekelae M.R."/>
            <person name="Malavazi I."/>
            <person name="Melin P."/>
            <person name="Meyer V."/>
            <person name="Mielnichuk N."/>
            <person name="Miskei M."/>
            <person name="Molnar A.P."/>
            <person name="Mule G."/>
            <person name="Ngan C.Y."/>
            <person name="Orejas M."/>
            <person name="Orosz E."/>
            <person name="Ouedraogo J.P."/>
            <person name="Overkamp K.M."/>
            <person name="Park H.-S."/>
            <person name="Perrone G."/>
            <person name="Piumi F."/>
            <person name="Punt P.J."/>
            <person name="Ram A.F."/>
            <person name="Ramon A."/>
            <person name="Rauscher S."/>
            <person name="Record E."/>
            <person name="Riano-Pachon D.M."/>
            <person name="Robert V."/>
            <person name="Roehrig J."/>
            <person name="Ruller R."/>
            <person name="Salamov A."/>
            <person name="Salih N.S."/>
            <person name="Samson R.A."/>
            <person name="Sandor E."/>
            <person name="Sanguinetti M."/>
            <person name="Schuetze T."/>
            <person name="Sepcic K."/>
            <person name="Shelest E."/>
            <person name="Sherlock G."/>
            <person name="Sophianopoulou V."/>
            <person name="Squina F.M."/>
            <person name="Sun H."/>
            <person name="Susca A."/>
            <person name="Todd R.B."/>
            <person name="Tsang A."/>
            <person name="Unkles S.E."/>
            <person name="van de Wiele N."/>
            <person name="van Rossen-Uffink D."/>
            <person name="Oliveira J.V."/>
            <person name="Vesth T.C."/>
            <person name="Visser J."/>
            <person name="Yu J.-H."/>
            <person name="Zhou M."/>
            <person name="Andersen M.R."/>
            <person name="Archer D.B."/>
            <person name="Baker S.E."/>
            <person name="Benoit I."/>
            <person name="Brakhage A.A."/>
            <person name="Braus G.H."/>
            <person name="Fischer R."/>
            <person name="Frisvad J.C."/>
            <person name="Goldman G.H."/>
            <person name="Houbraken J."/>
            <person name="Oakley B."/>
            <person name="Pocsi I."/>
            <person name="Scazzocchio C."/>
            <person name="Seiboth B."/>
            <person name="vanKuyk P.A."/>
            <person name="Wortman J."/>
            <person name="Dyer P.S."/>
            <person name="Grigoriev I.V."/>
        </authorList>
    </citation>
    <scope>NUCLEOTIDE SEQUENCE [LARGE SCALE GENOMIC DNA]</scope>
    <source>
        <strain evidence="4">CBS 106.47</strain>
    </source>
</reference>
<sequence length="1385" mass="160572">MSNASVSSSSRGETERNNTSAKPFTISDYIHHDWDPEEAKHYICQHGPVGITAYVPRPEELTEHDSGVDHGNEDSKSRFISFGDGGTTVAMTGWGEYMQISRYLGCGPSSMFTIDHDSLPEPYITPWRKRALADMQNNGYGFGLGVVVPTNDFKLKTQWLRNRWPRLTSETEEWRLQQQWVVRDGIVIEHSRLHNKSGSNTLTTRLIAELSIVIRELDLVASDCHFNEDENYDEGYAHGPGPGGYGLVQVHEFPSEKLLEYYRQDIPQQSPDSRQSRHPDGVAVVIGFFVDGEPWTMGQAKTENIRVEPNGWMDLVVGYRMVLITKEADNRPLLTLTTSDLDINRYLSETAGEWVSLPDNLPLGKRTISRFFVERNVEHILSVCMVPITDEYVWDYGTAKKGGERDKDKILALTCGSLSGHRVCHSAGYFAFRFLVEVGESLPGDHRLRNRIQSACLGHLRWIFMHAEAKEGKYARNYWVNGKVMPESRRLPDNGPTDTPLQILKAYEYYRVFELDGNGSEVRKFLSKQINGEGFSVMKWLQQLEKEDVRNACVWRHGRKDGIGYYRLDDQAWIWGSLSALSVILKWGEEGKKERTNRSARRTDGQRSHMEDDGEETLRLREKYDPERLRQDIIRRFTTLNEDVNEQMLAVTRSPYESRFELHSRDTALFYRLGGQMLCDGTNVLWQNTLKAQKSFPSRRNTESDSPLRYGLGLLMAVHGAPIDTFYSPKEALQKAHKAFRDSLPFNGLLSSDTSDIAAEDSSDYYGDYYSHIPFEMSYIMWHTRDDLTPKSTNAALKMGMTRQELFSSKISFNDRLDERNIVEIKDEWMYDYPVFLLWQPDKQQLYLDSHWMPYAPMRPFGNNGEEILVTAYKSFQKRIDYDKSDENKYIYTPQTPDDKEAHQHLLLDVGKKRPTRKSGYRGWSANCSRNVTETWDLLCKFRSAENAKKRLIWFLRPLTDSALMCYLSSPEAEQPNIISFLDRHAKRTLSLHDKINRVLNVWETEFHCTFLQLPSLDAKSPTLCPMLQQSTSGWSPEYKKNELLRASASFRFLGDLFDRFWTCHFFESYYAVHTQPMREFLFPKSGDLKAFFSECGDKAWQQRRVLEQLAFYRILTEVNRSTSEILDAIYNDLHDAMKKLDKFTLDEYFDSHRVWVSWNEILDTLTEDLNNIFETIKEWRAREQNRRGSQPRWTKRDEIKYREAVQRSFLLNESAVRDFKVCQTRVTSLKKSITAHRETTTAIYNQQMNDRSFRQNDNIKYFTYSTVFFLPLSFATSFFSMQAKPTGNLIRQMVVCTVVAFVILLIILFTLPATLKELRDSSKSVWTTSKRVFKWTGLATVPRRLRQAITRYTEGLEGNRDSSKGQDRHPDVESGRMSPTGEIR</sequence>
<protein>
    <submittedName>
        <fullName evidence="3">Uncharacterized protein</fullName>
    </submittedName>
</protein>
<dbReference type="Pfam" id="PF01544">
    <property type="entry name" value="CorA"/>
    <property type="match status" value="1"/>
</dbReference>
<accession>A0A1M3TWI0</accession>
<dbReference type="EMBL" id="KV878237">
    <property type="protein sequence ID" value="OJZ91189.1"/>
    <property type="molecule type" value="Genomic_DNA"/>
</dbReference>
<dbReference type="GO" id="GO:0046873">
    <property type="term" value="F:metal ion transmembrane transporter activity"/>
    <property type="evidence" value="ECO:0007669"/>
    <property type="project" value="InterPro"/>
</dbReference>
<evidence type="ECO:0000256" key="1">
    <source>
        <dbReference type="SAM" id="MobiDB-lite"/>
    </source>
</evidence>
<dbReference type="OrthoDB" id="4159931at2759"/>
<gene>
    <name evidence="3" type="ORF">ASPFODRAFT_68090</name>
</gene>
<feature type="transmembrane region" description="Helical" evidence="2">
    <location>
        <begin position="1262"/>
        <end position="1282"/>
    </location>
</feature>
<dbReference type="VEuPathDB" id="FungiDB:ASPFODRAFT_68090"/>
<keyword evidence="2" id="KW-0812">Transmembrane</keyword>
<feature type="region of interest" description="Disordered" evidence="1">
    <location>
        <begin position="1357"/>
        <end position="1385"/>
    </location>
</feature>
<evidence type="ECO:0000313" key="3">
    <source>
        <dbReference type="EMBL" id="OJZ91189.1"/>
    </source>
</evidence>
<dbReference type="Gene3D" id="1.20.58.340">
    <property type="entry name" value="Magnesium transport protein CorA, transmembrane region"/>
    <property type="match status" value="1"/>
</dbReference>
<organism evidence="3 4">
    <name type="scientific">Aspergillus luchuensis (strain CBS 106.47)</name>
    <dbReference type="NCBI Taxonomy" id="1137211"/>
    <lineage>
        <taxon>Eukaryota</taxon>
        <taxon>Fungi</taxon>
        <taxon>Dikarya</taxon>
        <taxon>Ascomycota</taxon>
        <taxon>Pezizomycotina</taxon>
        <taxon>Eurotiomycetes</taxon>
        <taxon>Eurotiomycetidae</taxon>
        <taxon>Eurotiales</taxon>
        <taxon>Aspergillaceae</taxon>
        <taxon>Aspergillus</taxon>
        <taxon>Aspergillus subgen. Circumdati</taxon>
    </lineage>
</organism>
<dbReference type="GO" id="GO:0016020">
    <property type="term" value="C:membrane"/>
    <property type="evidence" value="ECO:0007669"/>
    <property type="project" value="InterPro"/>
</dbReference>
<feature type="region of interest" description="Disordered" evidence="1">
    <location>
        <begin position="594"/>
        <end position="616"/>
    </location>
</feature>
<proteinExistence type="predicted"/>
<feature type="transmembrane region" description="Helical" evidence="2">
    <location>
        <begin position="1294"/>
        <end position="1316"/>
    </location>
</feature>